<dbReference type="GO" id="GO:0005634">
    <property type="term" value="C:nucleus"/>
    <property type="evidence" value="ECO:0007669"/>
    <property type="project" value="UniProtKB-SubCell"/>
</dbReference>
<dbReference type="Proteomes" id="UP000077051">
    <property type="component" value="Unassembled WGS sequence"/>
</dbReference>
<evidence type="ECO:0000259" key="6">
    <source>
        <dbReference type="PROSITE" id="PS50217"/>
    </source>
</evidence>
<gene>
    <name evidence="7" type="ORF">MUCCIDRAFT_134236</name>
</gene>
<dbReference type="VEuPathDB" id="FungiDB:MUCCIDRAFT_134236"/>
<name>A0A168GFH6_MUCCL</name>
<evidence type="ECO:0000256" key="3">
    <source>
        <dbReference type="ARBA" id="ARBA00023125"/>
    </source>
</evidence>
<sequence>DDKRRRNTAASARFRIKKKMREQALQNTACEMTDKAQRMEQRVHELEREIKWLKALVV</sequence>
<evidence type="ECO:0000256" key="4">
    <source>
        <dbReference type="ARBA" id="ARBA00023163"/>
    </source>
</evidence>
<keyword evidence="2" id="KW-0805">Transcription regulation</keyword>
<dbReference type="GO" id="GO:0001228">
    <property type="term" value="F:DNA-binding transcription activator activity, RNA polymerase II-specific"/>
    <property type="evidence" value="ECO:0007669"/>
    <property type="project" value="TreeGrafter"/>
</dbReference>
<evidence type="ECO:0000256" key="1">
    <source>
        <dbReference type="ARBA" id="ARBA00004123"/>
    </source>
</evidence>
<keyword evidence="8" id="KW-1185">Reference proteome</keyword>
<evidence type="ECO:0000313" key="8">
    <source>
        <dbReference type="Proteomes" id="UP000077051"/>
    </source>
</evidence>
<dbReference type="AlphaFoldDB" id="A0A168GFH6"/>
<dbReference type="Pfam" id="PF07716">
    <property type="entry name" value="bZIP_2"/>
    <property type="match status" value="1"/>
</dbReference>
<keyword evidence="4" id="KW-0804">Transcription</keyword>
<keyword evidence="5" id="KW-0539">Nucleus</keyword>
<dbReference type="SUPFAM" id="SSF57959">
    <property type="entry name" value="Leucine zipper domain"/>
    <property type="match status" value="1"/>
</dbReference>
<dbReference type="OrthoDB" id="1939598at2759"/>
<accession>A0A168GFH6</accession>
<dbReference type="PROSITE" id="PS00036">
    <property type="entry name" value="BZIP_BASIC"/>
    <property type="match status" value="1"/>
</dbReference>
<dbReference type="Gene3D" id="1.20.5.170">
    <property type="match status" value="1"/>
</dbReference>
<dbReference type="PANTHER" id="PTHR13044:SF14">
    <property type="entry name" value="CRYPTOCEPHAL, ISOFORM A"/>
    <property type="match status" value="1"/>
</dbReference>
<evidence type="ECO:0000256" key="5">
    <source>
        <dbReference type="ARBA" id="ARBA00023242"/>
    </source>
</evidence>
<dbReference type="GO" id="GO:0000977">
    <property type="term" value="F:RNA polymerase II transcription regulatory region sequence-specific DNA binding"/>
    <property type="evidence" value="ECO:0007669"/>
    <property type="project" value="TreeGrafter"/>
</dbReference>
<feature type="domain" description="BZIP" evidence="6">
    <location>
        <begin position="1"/>
        <end position="58"/>
    </location>
</feature>
<dbReference type="EMBL" id="AMYB01000014">
    <property type="protein sequence ID" value="OAC97639.1"/>
    <property type="molecule type" value="Genomic_DNA"/>
</dbReference>
<protein>
    <submittedName>
        <fullName evidence="7">Basic-leucine zipper transcription factor</fullName>
    </submittedName>
</protein>
<dbReference type="InterPro" id="IPR004827">
    <property type="entry name" value="bZIP"/>
</dbReference>
<feature type="non-terminal residue" evidence="7">
    <location>
        <position position="58"/>
    </location>
</feature>
<proteinExistence type="predicted"/>
<keyword evidence="3" id="KW-0238">DNA-binding</keyword>
<feature type="non-terminal residue" evidence="7">
    <location>
        <position position="1"/>
    </location>
</feature>
<evidence type="ECO:0000313" key="7">
    <source>
        <dbReference type="EMBL" id="OAC97639.1"/>
    </source>
</evidence>
<comment type="caution">
    <text evidence="7">The sequence shown here is derived from an EMBL/GenBank/DDBJ whole genome shotgun (WGS) entry which is preliminary data.</text>
</comment>
<dbReference type="PROSITE" id="PS50217">
    <property type="entry name" value="BZIP"/>
    <property type="match status" value="1"/>
</dbReference>
<reference evidence="7 8" key="1">
    <citation type="submission" date="2015-06" db="EMBL/GenBank/DDBJ databases">
        <title>Expansion of signal transduction pathways in fungi by whole-genome duplication.</title>
        <authorList>
            <consortium name="DOE Joint Genome Institute"/>
            <person name="Corrochano L.M."/>
            <person name="Kuo A."/>
            <person name="Marcet-Houben M."/>
            <person name="Polaino S."/>
            <person name="Salamov A."/>
            <person name="Villalobos J.M."/>
            <person name="Alvarez M.I."/>
            <person name="Avalos J."/>
            <person name="Benito E.P."/>
            <person name="Benoit I."/>
            <person name="Burger G."/>
            <person name="Camino L.P."/>
            <person name="Canovas D."/>
            <person name="Cerda-Olmedo E."/>
            <person name="Cheng J.-F."/>
            <person name="Dominguez A."/>
            <person name="Elias M."/>
            <person name="Eslava A.P."/>
            <person name="Glaser F."/>
            <person name="Grimwood J."/>
            <person name="Gutierrez G."/>
            <person name="Heitman J."/>
            <person name="Henrissat B."/>
            <person name="Iturriaga E.A."/>
            <person name="Lang B.F."/>
            <person name="Lavin J.L."/>
            <person name="Lee S."/>
            <person name="Li W."/>
            <person name="Lindquist E."/>
            <person name="Lopez-Garcia S."/>
            <person name="Luque E.M."/>
            <person name="Marcos A.T."/>
            <person name="Martin J."/>
            <person name="Mccluskey K."/>
            <person name="Medina H.R."/>
            <person name="Miralles-Duran A."/>
            <person name="Miyazaki A."/>
            <person name="Munoz-Torres E."/>
            <person name="Oguiza J.A."/>
            <person name="Ohm R."/>
            <person name="Olmedo M."/>
            <person name="Orejas M."/>
            <person name="Ortiz-Castellanos L."/>
            <person name="Pisabarro A.G."/>
            <person name="Rodriguez-Romero J."/>
            <person name="Ruiz-Herrera J."/>
            <person name="Ruiz-Vazquez R."/>
            <person name="Sanz C."/>
            <person name="Schackwitz W."/>
            <person name="Schmutz J."/>
            <person name="Shahriari M."/>
            <person name="Shelest E."/>
            <person name="Silva-Franco F."/>
            <person name="Soanes D."/>
            <person name="Syed K."/>
            <person name="Tagua V.G."/>
            <person name="Talbot N.J."/>
            <person name="Thon M."/>
            <person name="De Vries R.P."/>
            <person name="Wiebenga A."/>
            <person name="Yadav J.S."/>
            <person name="Braun E.L."/>
            <person name="Baker S."/>
            <person name="Garre V."/>
            <person name="Horwitz B."/>
            <person name="Torres-Martinez S."/>
            <person name="Idnurm A."/>
            <person name="Herrera-Estrella A."/>
            <person name="Gabaldon T."/>
            <person name="Grigoriev I.V."/>
        </authorList>
    </citation>
    <scope>NUCLEOTIDE SEQUENCE [LARGE SCALE GENOMIC DNA]</scope>
    <source>
        <strain evidence="7 8">CBS 277.49</strain>
    </source>
</reference>
<evidence type="ECO:0000256" key="2">
    <source>
        <dbReference type="ARBA" id="ARBA00023015"/>
    </source>
</evidence>
<dbReference type="InterPro" id="IPR046347">
    <property type="entry name" value="bZIP_sf"/>
</dbReference>
<organism evidence="7 8">
    <name type="scientific">Mucor lusitanicus CBS 277.49</name>
    <dbReference type="NCBI Taxonomy" id="747725"/>
    <lineage>
        <taxon>Eukaryota</taxon>
        <taxon>Fungi</taxon>
        <taxon>Fungi incertae sedis</taxon>
        <taxon>Mucoromycota</taxon>
        <taxon>Mucoromycotina</taxon>
        <taxon>Mucoromycetes</taxon>
        <taxon>Mucorales</taxon>
        <taxon>Mucorineae</taxon>
        <taxon>Mucoraceae</taxon>
        <taxon>Mucor</taxon>
    </lineage>
</organism>
<comment type="subcellular location">
    <subcellularLocation>
        <location evidence="1">Nucleus</location>
    </subcellularLocation>
</comment>
<dbReference type="PANTHER" id="PTHR13044">
    <property type="entry name" value="ACTIVATING TRANSCRIPTION FACTOR ATF 4/5"/>
    <property type="match status" value="1"/>
</dbReference>
<dbReference type="STRING" id="747725.A0A168GFH6"/>